<dbReference type="Pfam" id="PF04203">
    <property type="entry name" value="Sortase"/>
    <property type="match status" value="1"/>
</dbReference>
<dbReference type="SUPFAM" id="SSF63817">
    <property type="entry name" value="Sortase"/>
    <property type="match status" value="1"/>
</dbReference>
<dbReference type="InterPro" id="IPR005754">
    <property type="entry name" value="Sortase"/>
</dbReference>
<proteinExistence type="predicted"/>
<organism evidence="3 4">
    <name type="scientific">Streptomyces desertarenae</name>
    <dbReference type="NCBI Taxonomy" id="2666184"/>
    <lineage>
        <taxon>Bacteria</taxon>
        <taxon>Bacillati</taxon>
        <taxon>Actinomycetota</taxon>
        <taxon>Actinomycetes</taxon>
        <taxon>Kitasatosporales</taxon>
        <taxon>Streptomycetaceae</taxon>
        <taxon>Streptomyces</taxon>
    </lineage>
</organism>
<evidence type="ECO:0000313" key="4">
    <source>
        <dbReference type="Proteomes" id="UP001597365"/>
    </source>
</evidence>
<name>A0ABW4PNJ4_9ACTN</name>
<feature type="region of interest" description="Disordered" evidence="2">
    <location>
        <begin position="25"/>
        <end position="80"/>
    </location>
</feature>
<dbReference type="InterPro" id="IPR042001">
    <property type="entry name" value="Sortase_F"/>
</dbReference>
<gene>
    <name evidence="3" type="ORF">ACFSJS_22025</name>
</gene>
<dbReference type="EMBL" id="JBHUFU010000014">
    <property type="protein sequence ID" value="MFD1832304.1"/>
    <property type="molecule type" value="Genomic_DNA"/>
</dbReference>
<comment type="caution">
    <text evidence="3">The sequence shown here is derived from an EMBL/GenBank/DDBJ whole genome shotgun (WGS) entry which is preliminary data.</text>
</comment>
<keyword evidence="1" id="KW-0378">Hydrolase</keyword>
<protein>
    <submittedName>
        <fullName evidence="3">Class F sortase</fullName>
    </submittedName>
</protein>
<keyword evidence="4" id="KW-1185">Reference proteome</keyword>
<dbReference type="Gene3D" id="2.40.260.10">
    <property type="entry name" value="Sortase"/>
    <property type="match status" value="1"/>
</dbReference>
<evidence type="ECO:0000256" key="2">
    <source>
        <dbReference type="SAM" id="MobiDB-lite"/>
    </source>
</evidence>
<dbReference type="RefSeq" id="WP_380903090.1">
    <property type="nucleotide sequence ID" value="NZ_JBHUFU010000014.1"/>
</dbReference>
<accession>A0ABW4PNJ4</accession>
<reference evidence="4" key="1">
    <citation type="journal article" date="2019" name="Int. J. Syst. Evol. Microbiol.">
        <title>The Global Catalogue of Microorganisms (GCM) 10K type strain sequencing project: providing services to taxonomists for standard genome sequencing and annotation.</title>
        <authorList>
            <consortium name="The Broad Institute Genomics Platform"/>
            <consortium name="The Broad Institute Genome Sequencing Center for Infectious Disease"/>
            <person name="Wu L."/>
            <person name="Ma J."/>
        </authorList>
    </citation>
    <scope>NUCLEOTIDE SEQUENCE [LARGE SCALE GENOMIC DNA]</scope>
    <source>
        <strain evidence="4">CGMCC 4.7455</strain>
    </source>
</reference>
<dbReference type="CDD" id="cd05829">
    <property type="entry name" value="Sortase_F"/>
    <property type="match status" value="1"/>
</dbReference>
<sequence length="235" mass="24191">MSRHGGDVRAALRSAGVAAACSLALTAPGGGDAPESRPGSGLPWAGADRGQGGRHAPDRWPATDTGAGANASAGRPGEAAEPVRLRIPAIGVAAPVEPLAVGRGRELLPPRRHRSTGWWREGPEPGEPGPAVLVGHYDSGTGPAVFHRLAALRPGDRVDVDRADGSSVSFTVRRLAAHPRDAFPADRVYGGTGRRPALRLITCDGTYDRAAGRYSGNLVVFAEAEGRAGARDGGR</sequence>
<dbReference type="InterPro" id="IPR023365">
    <property type="entry name" value="Sortase_dom-sf"/>
</dbReference>
<dbReference type="NCBIfam" id="NF033748">
    <property type="entry name" value="class_F_sortase"/>
    <property type="match status" value="1"/>
</dbReference>
<evidence type="ECO:0000256" key="1">
    <source>
        <dbReference type="ARBA" id="ARBA00022801"/>
    </source>
</evidence>
<dbReference type="Proteomes" id="UP001597365">
    <property type="component" value="Unassembled WGS sequence"/>
</dbReference>
<evidence type="ECO:0000313" key="3">
    <source>
        <dbReference type="EMBL" id="MFD1832304.1"/>
    </source>
</evidence>